<dbReference type="InterPro" id="IPR002347">
    <property type="entry name" value="SDR_fam"/>
</dbReference>
<protein>
    <submittedName>
        <fullName evidence="4">Uncharacterized protein</fullName>
    </submittedName>
</protein>
<dbReference type="PANTHER" id="PTHR44229">
    <property type="entry name" value="15-HYDROXYPROSTAGLANDIN DEHYDROGENASE [NAD(+)]"/>
    <property type="match status" value="1"/>
</dbReference>
<dbReference type="Pfam" id="PF00106">
    <property type="entry name" value="adh_short"/>
    <property type="match status" value="1"/>
</dbReference>
<evidence type="ECO:0000256" key="3">
    <source>
        <dbReference type="RuleBase" id="RU000363"/>
    </source>
</evidence>
<dbReference type="PRINTS" id="PR00080">
    <property type="entry name" value="SDRFAMILY"/>
</dbReference>
<dbReference type="PROSITE" id="PS00061">
    <property type="entry name" value="ADH_SHORT"/>
    <property type="match status" value="1"/>
</dbReference>
<proteinExistence type="inferred from homology"/>
<dbReference type="FunFam" id="3.40.50.720:FF:000149">
    <property type="entry name" value="15-hydroxyprostaglandin dehydrogenase [NAD(+)]"/>
    <property type="match status" value="1"/>
</dbReference>
<accession>A0AAW1UC45</accession>
<dbReference type="SUPFAM" id="SSF51735">
    <property type="entry name" value="NAD(P)-binding Rossmann-fold domains"/>
    <property type="match status" value="1"/>
</dbReference>
<comment type="caution">
    <text evidence="4">The sequence shown here is derived from an EMBL/GenBank/DDBJ whole genome shotgun (WGS) entry which is preliminary data.</text>
</comment>
<dbReference type="AlphaFoldDB" id="A0AAW1UC45"/>
<comment type="similarity">
    <text evidence="1 3">Belongs to the short-chain dehydrogenases/reductases (SDR) family.</text>
</comment>
<evidence type="ECO:0000313" key="4">
    <source>
        <dbReference type="EMBL" id="KAK9880223.1"/>
    </source>
</evidence>
<dbReference type="PRINTS" id="PR00081">
    <property type="entry name" value="GDHRDH"/>
</dbReference>
<keyword evidence="2" id="KW-0560">Oxidoreductase</keyword>
<dbReference type="PANTHER" id="PTHR44229:SF8">
    <property type="entry name" value="ALCOHOL DEHYDROGENASE-RELATED"/>
    <property type="match status" value="1"/>
</dbReference>
<dbReference type="Proteomes" id="UP001431783">
    <property type="component" value="Unassembled WGS sequence"/>
</dbReference>
<evidence type="ECO:0000313" key="5">
    <source>
        <dbReference type="Proteomes" id="UP001431783"/>
    </source>
</evidence>
<gene>
    <name evidence="4" type="ORF">WA026_010097</name>
</gene>
<evidence type="ECO:0000256" key="2">
    <source>
        <dbReference type="ARBA" id="ARBA00023002"/>
    </source>
</evidence>
<dbReference type="GO" id="GO:0016616">
    <property type="term" value="F:oxidoreductase activity, acting on the CH-OH group of donors, NAD or NADP as acceptor"/>
    <property type="evidence" value="ECO:0007669"/>
    <property type="project" value="TreeGrafter"/>
</dbReference>
<dbReference type="InterPro" id="IPR036291">
    <property type="entry name" value="NAD(P)-bd_dom_sf"/>
</dbReference>
<organism evidence="4 5">
    <name type="scientific">Henosepilachna vigintioctopunctata</name>
    <dbReference type="NCBI Taxonomy" id="420089"/>
    <lineage>
        <taxon>Eukaryota</taxon>
        <taxon>Metazoa</taxon>
        <taxon>Ecdysozoa</taxon>
        <taxon>Arthropoda</taxon>
        <taxon>Hexapoda</taxon>
        <taxon>Insecta</taxon>
        <taxon>Pterygota</taxon>
        <taxon>Neoptera</taxon>
        <taxon>Endopterygota</taxon>
        <taxon>Coleoptera</taxon>
        <taxon>Polyphaga</taxon>
        <taxon>Cucujiformia</taxon>
        <taxon>Coccinelloidea</taxon>
        <taxon>Coccinellidae</taxon>
        <taxon>Epilachninae</taxon>
        <taxon>Epilachnini</taxon>
        <taxon>Henosepilachna</taxon>
    </lineage>
</organism>
<dbReference type="InterPro" id="IPR020904">
    <property type="entry name" value="Sc_DH/Rdtase_CS"/>
</dbReference>
<name>A0AAW1UC45_9CUCU</name>
<dbReference type="GO" id="GO:0005737">
    <property type="term" value="C:cytoplasm"/>
    <property type="evidence" value="ECO:0007669"/>
    <property type="project" value="TreeGrafter"/>
</dbReference>
<dbReference type="EMBL" id="JARQZJ010000064">
    <property type="protein sequence ID" value="KAK9880223.1"/>
    <property type="molecule type" value="Genomic_DNA"/>
</dbReference>
<keyword evidence="5" id="KW-1185">Reference proteome</keyword>
<dbReference type="Gene3D" id="3.40.50.720">
    <property type="entry name" value="NAD(P)-binding Rossmann-like Domain"/>
    <property type="match status" value="1"/>
</dbReference>
<reference evidence="4 5" key="1">
    <citation type="submission" date="2023-03" db="EMBL/GenBank/DDBJ databases">
        <title>Genome insight into feeding habits of ladybird beetles.</title>
        <authorList>
            <person name="Li H.-S."/>
            <person name="Huang Y.-H."/>
            <person name="Pang H."/>
        </authorList>
    </citation>
    <scope>NUCLEOTIDE SEQUENCE [LARGE SCALE GENOMIC DNA]</scope>
    <source>
        <strain evidence="4">SYSU_2023b</strain>
        <tissue evidence="4">Whole body</tissue>
    </source>
</reference>
<sequence>MFDIEGKVALVTGGASGIGFEAVKQLLKNGAKGVMIADVDVNACRDAIGELEEQFEKKRMGFVETDVTNKQSFEDAFKQTINTFKNIDILVNNAGICNEKNYEKEIAVNLTGTIHGILLAIENYILNNKSGVEGVIMNTSSIAGCYGFPTAPIYAATKSGVVSLTSALGNRLNYERTKIKVLSIAPGSTATKLLDNLVHRSEHYDAMMKSVMNNVIVQPAEFVAKEMIEIIKEKPSGTIWICEEYRKSYEFIPAAHQKKSQ</sequence>
<evidence type="ECO:0000256" key="1">
    <source>
        <dbReference type="ARBA" id="ARBA00006484"/>
    </source>
</evidence>